<evidence type="ECO:0000256" key="6">
    <source>
        <dbReference type="ARBA" id="ARBA00023136"/>
    </source>
</evidence>
<dbReference type="PANTHER" id="PTHR33452:SF1">
    <property type="entry name" value="INNER MEMBRANE PROTEIN YPHA-RELATED"/>
    <property type="match status" value="1"/>
</dbReference>
<accession>A0A8J7J0R5</accession>
<comment type="subcellular location">
    <subcellularLocation>
        <location evidence="1">Cell membrane</location>
        <topology evidence="1">Multi-pass membrane protein</topology>
    </subcellularLocation>
</comment>
<dbReference type="Pfam" id="PF07681">
    <property type="entry name" value="DoxX"/>
    <property type="match status" value="1"/>
</dbReference>
<gene>
    <name evidence="8" type="ORF">JFN93_04865</name>
</gene>
<keyword evidence="3" id="KW-1003">Cell membrane</keyword>
<evidence type="ECO:0000256" key="2">
    <source>
        <dbReference type="ARBA" id="ARBA00006679"/>
    </source>
</evidence>
<feature type="transmembrane region" description="Helical" evidence="7">
    <location>
        <begin position="53"/>
        <end position="74"/>
    </location>
</feature>
<keyword evidence="4 7" id="KW-0812">Transmembrane</keyword>
<organism evidence="8 9">
    <name type="scientific">Geomesophilobacter sediminis</name>
    <dbReference type="NCBI Taxonomy" id="2798584"/>
    <lineage>
        <taxon>Bacteria</taxon>
        <taxon>Pseudomonadati</taxon>
        <taxon>Thermodesulfobacteriota</taxon>
        <taxon>Desulfuromonadia</taxon>
        <taxon>Geobacterales</taxon>
        <taxon>Geobacteraceae</taxon>
        <taxon>Geomesophilobacter</taxon>
    </lineage>
</organism>
<evidence type="ECO:0000256" key="1">
    <source>
        <dbReference type="ARBA" id="ARBA00004651"/>
    </source>
</evidence>
<evidence type="ECO:0000256" key="5">
    <source>
        <dbReference type="ARBA" id="ARBA00022989"/>
    </source>
</evidence>
<dbReference type="RefSeq" id="WP_199382871.1">
    <property type="nucleotide sequence ID" value="NZ_JAEMHM010000003.1"/>
</dbReference>
<keyword evidence="6 7" id="KW-0472">Membrane</keyword>
<dbReference type="Proteomes" id="UP000636888">
    <property type="component" value="Unassembled WGS sequence"/>
</dbReference>
<comment type="similarity">
    <text evidence="2">Belongs to the DoxX family.</text>
</comment>
<protein>
    <submittedName>
        <fullName evidence="8">DoxX family protein</fullName>
    </submittedName>
</protein>
<dbReference type="GO" id="GO:0005886">
    <property type="term" value="C:plasma membrane"/>
    <property type="evidence" value="ECO:0007669"/>
    <property type="project" value="UniProtKB-SubCell"/>
</dbReference>
<evidence type="ECO:0000256" key="7">
    <source>
        <dbReference type="SAM" id="Phobius"/>
    </source>
</evidence>
<keyword evidence="9" id="KW-1185">Reference proteome</keyword>
<sequence>MKRFFMTDDRGSLLLLRVILGVVFFPHGAQKVLGWYGGPGFTAALNMFTNNMHIPTLLAILVILAESLGALGLILGFCCRLCAFGILCDMVGAIILVHWRNGFFMNWMGTQAGEGFEYHLLAIAISLVLVTGARGRGLRIGRSPAG</sequence>
<dbReference type="InterPro" id="IPR032808">
    <property type="entry name" value="DoxX"/>
</dbReference>
<feature type="transmembrane region" description="Helical" evidence="7">
    <location>
        <begin position="118"/>
        <end position="135"/>
    </location>
</feature>
<proteinExistence type="inferred from homology"/>
<reference evidence="8" key="1">
    <citation type="submission" date="2020-12" db="EMBL/GenBank/DDBJ databases">
        <title>Geomonas sp. Red875, isolated from river sediment.</title>
        <authorList>
            <person name="Xu Z."/>
            <person name="Zhang Z."/>
            <person name="Masuda Y."/>
            <person name="Itoh H."/>
            <person name="Senoo K."/>
        </authorList>
    </citation>
    <scope>NUCLEOTIDE SEQUENCE</scope>
    <source>
        <strain evidence="8">Red875</strain>
    </source>
</reference>
<dbReference type="EMBL" id="JAEMHM010000003">
    <property type="protein sequence ID" value="MBJ6724033.1"/>
    <property type="molecule type" value="Genomic_DNA"/>
</dbReference>
<comment type="caution">
    <text evidence="8">The sequence shown here is derived from an EMBL/GenBank/DDBJ whole genome shotgun (WGS) entry which is preliminary data.</text>
</comment>
<evidence type="ECO:0000313" key="8">
    <source>
        <dbReference type="EMBL" id="MBJ6724033.1"/>
    </source>
</evidence>
<dbReference type="AlphaFoldDB" id="A0A8J7J0R5"/>
<evidence type="ECO:0000256" key="4">
    <source>
        <dbReference type="ARBA" id="ARBA00022692"/>
    </source>
</evidence>
<dbReference type="InterPro" id="IPR051907">
    <property type="entry name" value="DoxX-like_oxidoreductase"/>
</dbReference>
<name>A0A8J7J0R5_9BACT</name>
<evidence type="ECO:0000256" key="3">
    <source>
        <dbReference type="ARBA" id="ARBA00022475"/>
    </source>
</evidence>
<keyword evidence="5 7" id="KW-1133">Transmembrane helix</keyword>
<evidence type="ECO:0000313" key="9">
    <source>
        <dbReference type="Proteomes" id="UP000636888"/>
    </source>
</evidence>
<dbReference type="PANTHER" id="PTHR33452">
    <property type="entry name" value="OXIDOREDUCTASE CATD-RELATED"/>
    <property type="match status" value="1"/>
</dbReference>
<feature type="transmembrane region" description="Helical" evidence="7">
    <location>
        <begin position="81"/>
        <end position="98"/>
    </location>
</feature>